<accession>A0A423U5M7</accession>
<protein>
    <recommendedName>
        <fullName evidence="2">Ig-like domain-containing protein</fullName>
    </recommendedName>
</protein>
<dbReference type="InterPro" id="IPR013783">
    <property type="entry name" value="Ig-like_fold"/>
</dbReference>
<comment type="caution">
    <text evidence="3">The sequence shown here is derived from an EMBL/GenBank/DDBJ whole genome shotgun (WGS) entry which is preliminary data.</text>
</comment>
<proteinExistence type="predicted"/>
<dbReference type="AlphaFoldDB" id="A0A423U5M7"/>
<keyword evidence="4" id="KW-1185">Reference proteome</keyword>
<organism evidence="3 4">
    <name type="scientific">Penaeus vannamei</name>
    <name type="common">Whiteleg shrimp</name>
    <name type="synonym">Litopenaeus vannamei</name>
    <dbReference type="NCBI Taxonomy" id="6689"/>
    <lineage>
        <taxon>Eukaryota</taxon>
        <taxon>Metazoa</taxon>
        <taxon>Ecdysozoa</taxon>
        <taxon>Arthropoda</taxon>
        <taxon>Crustacea</taxon>
        <taxon>Multicrustacea</taxon>
        <taxon>Malacostraca</taxon>
        <taxon>Eumalacostraca</taxon>
        <taxon>Eucarida</taxon>
        <taxon>Decapoda</taxon>
        <taxon>Dendrobranchiata</taxon>
        <taxon>Penaeoidea</taxon>
        <taxon>Penaeidae</taxon>
        <taxon>Penaeus</taxon>
    </lineage>
</organism>
<name>A0A423U5M7_PENVA</name>
<feature type="signal peptide" evidence="1">
    <location>
        <begin position="1"/>
        <end position="29"/>
    </location>
</feature>
<feature type="domain" description="Ig-like" evidence="2">
    <location>
        <begin position="117"/>
        <end position="223"/>
    </location>
</feature>
<dbReference type="Proteomes" id="UP000283509">
    <property type="component" value="Unassembled WGS sequence"/>
</dbReference>
<evidence type="ECO:0000256" key="1">
    <source>
        <dbReference type="SAM" id="SignalP"/>
    </source>
</evidence>
<evidence type="ECO:0000313" key="4">
    <source>
        <dbReference type="Proteomes" id="UP000283509"/>
    </source>
</evidence>
<dbReference type="InterPro" id="IPR036179">
    <property type="entry name" value="Ig-like_dom_sf"/>
</dbReference>
<dbReference type="InterPro" id="IPR007110">
    <property type="entry name" value="Ig-like_dom"/>
</dbReference>
<reference evidence="3 4" key="2">
    <citation type="submission" date="2019-01" db="EMBL/GenBank/DDBJ databases">
        <title>The decoding of complex shrimp genome reveals the adaptation for benthos swimmer, frequently molting mechanism and breeding impact on genome.</title>
        <authorList>
            <person name="Sun Y."/>
            <person name="Gao Y."/>
            <person name="Yu Y."/>
        </authorList>
    </citation>
    <scope>NUCLEOTIDE SEQUENCE [LARGE SCALE GENOMIC DNA]</scope>
    <source>
        <tissue evidence="3">Muscle</tissue>
    </source>
</reference>
<sequence length="389" mass="43210">MNSPNPTPNMSRSISFWLMLLPLVAPGLGLSPTTLISQVTVSQLLEEVSKLLQAEKPSNAPTARTQQVPEMLPCTDDPEMEDCTKVVENDLCIAGSFYARYCRRSCILAGKIPADEPHLHQEAEADLVMNMTSEKDRYLQGSDITVSCFATGYPAPEIYWLLNASEISSEKRYQENVTDFGGILSRTIRSVITVTNYTGGGRVELACCAINRVHFATRSKWLKIDRAEINVYPEQPVFKSTQEALVTCVIKGIDPGNVSWNLGHSLGQEPHTVVDSRWEENGMTVVQSNVTIFAAQLSTIPKTFTIKCSSTNENYRDLGVIKDVYIIKDVEIPNNCTDSNSKMCFSRRRMCNAVMQRNCCKTCTLMSNAEREHSFSSGSGPPRRVCDPP</sequence>
<dbReference type="OrthoDB" id="6085115at2759"/>
<dbReference type="Gene3D" id="2.60.40.10">
    <property type="entry name" value="Immunoglobulins"/>
    <property type="match status" value="1"/>
</dbReference>
<keyword evidence="1" id="KW-0732">Signal</keyword>
<evidence type="ECO:0000259" key="2">
    <source>
        <dbReference type="PROSITE" id="PS50835"/>
    </source>
</evidence>
<reference evidence="3 4" key="1">
    <citation type="submission" date="2018-04" db="EMBL/GenBank/DDBJ databases">
        <authorList>
            <person name="Zhang X."/>
            <person name="Yuan J."/>
            <person name="Li F."/>
            <person name="Xiang J."/>
        </authorList>
    </citation>
    <scope>NUCLEOTIDE SEQUENCE [LARGE SCALE GENOMIC DNA]</scope>
    <source>
        <tissue evidence="3">Muscle</tissue>
    </source>
</reference>
<gene>
    <name evidence="3" type="ORF">C7M84_022807</name>
</gene>
<dbReference type="PROSITE" id="PS50835">
    <property type="entry name" value="IG_LIKE"/>
    <property type="match status" value="1"/>
</dbReference>
<evidence type="ECO:0000313" key="3">
    <source>
        <dbReference type="EMBL" id="ROT84018.1"/>
    </source>
</evidence>
<feature type="chain" id="PRO_5019569889" description="Ig-like domain-containing protein" evidence="1">
    <location>
        <begin position="30"/>
        <end position="389"/>
    </location>
</feature>
<dbReference type="SUPFAM" id="SSF48726">
    <property type="entry name" value="Immunoglobulin"/>
    <property type="match status" value="1"/>
</dbReference>
<dbReference type="EMBL" id="QCYY01000609">
    <property type="protein sequence ID" value="ROT84018.1"/>
    <property type="molecule type" value="Genomic_DNA"/>
</dbReference>